<accession>A0ABN6Y659</accession>
<dbReference type="EMBL" id="AP027732">
    <property type="protein sequence ID" value="BDZ51405.1"/>
    <property type="molecule type" value="Genomic_DNA"/>
</dbReference>
<organism evidence="2 3">
    <name type="scientific">Frondihabitans sucicola</name>
    <dbReference type="NCBI Taxonomy" id="1268041"/>
    <lineage>
        <taxon>Bacteria</taxon>
        <taxon>Bacillati</taxon>
        <taxon>Actinomycetota</taxon>
        <taxon>Actinomycetes</taxon>
        <taxon>Micrococcales</taxon>
        <taxon>Microbacteriaceae</taxon>
        <taxon>Frondihabitans</taxon>
    </lineage>
</organism>
<reference evidence="3" key="1">
    <citation type="journal article" date="2019" name="Int. J. Syst. Evol. Microbiol.">
        <title>The Global Catalogue of Microorganisms (GCM) 10K type strain sequencing project: providing services to taxonomists for standard genome sequencing and annotation.</title>
        <authorList>
            <consortium name="The Broad Institute Genomics Platform"/>
            <consortium name="The Broad Institute Genome Sequencing Center for Infectious Disease"/>
            <person name="Wu L."/>
            <person name="Ma J."/>
        </authorList>
    </citation>
    <scope>NUCLEOTIDE SEQUENCE [LARGE SCALE GENOMIC DNA]</scope>
    <source>
        <strain evidence="3">NBRC 108728</strain>
    </source>
</reference>
<keyword evidence="3" id="KW-1185">Reference proteome</keyword>
<feature type="region of interest" description="Disordered" evidence="1">
    <location>
        <begin position="26"/>
        <end position="49"/>
    </location>
</feature>
<dbReference type="RefSeq" id="WP_286344176.1">
    <property type="nucleotide sequence ID" value="NZ_AP027732.1"/>
</dbReference>
<gene>
    <name evidence="2" type="ORF">GCM10025867_36460</name>
</gene>
<sequence length="71" mass="7987">MAISLYLSAPGVDPVRIQHLPHRARHWRPSPFPLLPDSRSGPGPRYQDFLRDGAVRDSWEDARDLPVDATG</sequence>
<evidence type="ECO:0000313" key="3">
    <source>
        <dbReference type="Proteomes" id="UP001321486"/>
    </source>
</evidence>
<dbReference type="Proteomes" id="UP001321486">
    <property type="component" value="Chromosome"/>
</dbReference>
<evidence type="ECO:0000313" key="2">
    <source>
        <dbReference type="EMBL" id="BDZ51405.1"/>
    </source>
</evidence>
<evidence type="ECO:0000256" key="1">
    <source>
        <dbReference type="SAM" id="MobiDB-lite"/>
    </source>
</evidence>
<protein>
    <submittedName>
        <fullName evidence="2">Uncharacterized protein</fullName>
    </submittedName>
</protein>
<proteinExistence type="predicted"/>
<name>A0ABN6Y659_9MICO</name>